<keyword evidence="1" id="KW-0812">Transmembrane</keyword>
<gene>
    <name evidence="2" type="ORF">D0817_12045</name>
</gene>
<feature type="transmembrane region" description="Helical" evidence="1">
    <location>
        <begin position="52"/>
        <end position="70"/>
    </location>
</feature>
<sequence length="220" mass="25827">MGRTTEVYCTSCDHVIKDPAAPFYAKKNYSSGIAENIKNIRASHKRTWWQLIYPWTICWLMLVLAGYGLINQAIIQKKIRDNQELLENPVIGDIYKVYIYSQFLDVNTTDQQGMFTLFKLNHISGDTLFMICNKEYPLNYGFQESDWKNLSRNDDAFKSKTYKISFQKLLDTTSERPIWQYYDKTALDSIRKTSPKNNETGQFIGRLCHYNTQLKIIERP</sequence>
<name>A0A434A6G7_9FLAO</name>
<keyword evidence="1" id="KW-1133">Transmembrane helix</keyword>
<comment type="caution">
    <text evidence="2">The sequence shown here is derived from an EMBL/GenBank/DDBJ whole genome shotgun (WGS) entry which is preliminary data.</text>
</comment>
<evidence type="ECO:0000313" key="2">
    <source>
        <dbReference type="EMBL" id="RUT69922.1"/>
    </source>
</evidence>
<dbReference type="Proteomes" id="UP000288102">
    <property type="component" value="Unassembled WGS sequence"/>
</dbReference>
<keyword evidence="3" id="KW-1185">Reference proteome</keyword>
<protein>
    <submittedName>
        <fullName evidence="2">Uncharacterized protein</fullName>
    </submittedName>
</protein>
<reference evidence="3" key="1">
    <citation type="journal article" date="2019" name="Syst. Appl. Microbiol.">
        <title>Flavobacterium circumlabens sp. nov. and Flavobacterium cupreum sp. nov., two psychrotrophic species isolated from Antarctic environmental samples.</title>
        <authorList>
            <person name="Kralova S."/>
            <person name="Busse H.-J."/>
            <person name="Svec P."/>
            <person name="Maslanova I."/>
            <person name="Stankova E."/>
            <person name="Bartak M."/>
            <person name="Sedlacek I."/>
        </authorList>
    </citation>
    <scope>NUCLEOTIDE SEQUENCE [LARGE SCALE GENOMIC DNA]</scope>
    <source>
        <strain evidence="3">CCM 8825</strain>
    </source>
</reference>
<dbReference type="AlphaFoldDB" id="A0A434A6G7"/>
<accession>A0A434A6G7</accession>
<proteinExistence type="predicted"/>
<evidence type="ECO:0000256" key="1">
    <source>
        <dbReference type="SAM" id="Phobius"/>
    </source>
</evidence>
<keyword evidence="1" id="KW-0472">Membrane</keyword>
<dbReference type="EMBL" id="QWDM01000007">
    <property type="protein sequence ID" value="RUT69922.1"/>
    <property type="molecule type" value="Genomic_DNA"/>
</dbReference>
<evidence type="ECO:0000313" key="3">
    <source>
        <dbReference type="Proteomes" id="UP000288102"/>
    </source>
</evidence>
<organism evidence="2 3">
    <name type="scientific">Flavobacterium cupreum</name>
    <dbReference type="NCBI Taxonomy" id="2133766"/>
    <lineage>
        <taxon>Bacteria</taxon>
        <taxon>Pseudomonadati</taxon>
        <taxon>Bacteroidota</taxon>
        <taxon>Flavobacteriia</taxon>
        <taxon>Flavobacteriales</taxon>
        <taxon>Flavobacteriaceae</taxon>
        <taxon>Flavobacterium</taxon>
    </lineage>
</organism>